<sequence>MPPLHPALLSTAPGLCVALALLGCGGGNRSQAPVAPHSLTVTISGTGSVGSTPAGLACTGSCTTSFAAGSTVTLLATPAADQAFAGWSGDCQGSAPRCTLTLATDKQVTASFTAATAGGNAAPALHLGASPHAQRTTLAAGRPG</sequence>
<dbReference type="Proteomes" id="UP001606305">
    <property type="component" value="Unassembled WGS sequence"/>
</dbReference>
<dbReference type="EMBL" id="JBIGIA010000007">
    <property type="protein sequence ID" value="MFG6457238.1"/>
    <property type="molecule type" value="Genomic_DNA"/>
</dbReference>
<keyword evidence="3" id="KW-1185">Reference proteome</keyword>
<comment type="caution">
    <text evidence="2">The sequence shown here is derived from an EMBL/GenBank/DDBJ whole genome shotgun (WGS) entry which is preliminary data.</text>
</comment>
<gene>
    <name evidence="2" type="ORF">ACG00X_10390</name>
</gene>
<protein>
    <recommendedName>
        <fullName evidence="1">Bacterial repeat domain-containing protein</fullName>
    </recommendedName>
</protein>
<evidence type="ECO:0000313" key="3">
    <source>
        <dbReference type="Proteomes" id="UP001606305"/>
    </source>
</evidence>
<dbReference type="Pfam" id="PF18998">
    <property type="entry name" value="Flg_new_2"/>
    <property type="match status" value="1"/>
</dbReference>
<organism evidence="2 3">
    <name type="scientific">Pelomonas nitida</name>
    <dbReference type="NCBI Taxonomy" id="3299027"/>
    <lineage>
        <taxon>Bacteria</taxon>
        <taxon>Pseudomonadati</taxon>
        <taxon>Pseudomonadota</taxon>
        <taxon>Betaproteobacteria</taxon>
        <taxon>Burkholderiales</taxon>
        <taxon>Sphaerotilaceae</taxon>
        <taxon>Roseateles</taxon>
    </lineage>
</organism>
<dbReference type="InterPro" id="IPR044060">
    <property type="entry name" value="Bacterial_rp_domain"/>
</dbReference>
<dbReference type="RefSeq" id="WP_394488074.1">
    <property type="nucleotide sequence ID" value="NZ_JBIGIA010000007.1"/>
</dbReference>
<proteinExistence type="predicted"/>
<evidence type="ECO:0000313" key="2">
    <source>
        <dbReference type="EMBL" id="MFG6457238.1"/>
    </source>
</evidence>
<name>A0ABW7G5M5_9BURK</name>
<evidence type="ECO:0000259" key="1">
    <source>
        <dbReference type="Pfam" id="PF18998"/>
    </source>
</evidence>
<accession>A0ABW7G5M5</accession>
<feature type="domain" description="Bacterial repeat" evidence="1">
    <location>
        <begin position="59"/>
        <end position="115"/>
    </location>
</feature>
<reference evidence="2 3" key="1">
    <citation type="submission" date="2024-09" db="EMBL/GenBank/DDBJ databases">
        <title>Novel species of the genus Pelomonas and Roseateles isolated from streams.</title>
        <authorList>
            <person name="Lu H."/>
        </authorList>
    </citation>
    <scope>NUCLEOTIDE SEQUENCE [LARGE SCALE GENOMIC DNA]</scope>
    <source>
        <strain evidence="2 3">BYS96W</strain>
    </source>
</reference>